<evidence type="ECO:0000256" key="1">
    <source>
        <dbReference type="ARBA" id="ARBA00004604"/>
    </source>
</evidence>
<dbReference type="GO" id="GO:0030515">
    <property type="term" value="F:snoRNA binding"/>
    <property type="evidence" value="ECO:0007669"/>
    <property type="project" value="InterPro"/>
</dbReference>
<dbReference type="GO" id="GO:0000462">
    <property type="term" value="P:maturation of SSU-rRNA from tricistronic rRNA transcript (SSU-rRNA, 5.8S rRNA, LSU-rRNA)"/>
    <property type="evidence" value="ECO:0007669"/>
    <property type="project" value="InterPro"/>
</dbReference>
<dbReference type="SMART" id="SM00386">
    <property type="entry name" value="HAT"/>
    <property type="match status" value="3"/>
</dbReference>
<dbReference type="RefSeq" id="XP_008712111.1">
    <property type="nucleotide sequence ID" value="XM_008713889.1"/>
</dbReference>
<evidence type="ECO:0000313" key="8">
    <source>
        <dbReference type="Proteomes" id="UP000030752"/>
    </source>
</evidence>
<keyword evidence="4" id="KW-0677">Repeat</keyword>
<comment type="similarity">
    <text evidence="2">Belongs to the UTP6 family.</text>
</comment>
<gene>
    <name evidence="7" type="ORF">HMPREF1541_09214</name>
</gene>
<proteinExistence type="inferred from homology"/>
<dbReference type="HOGENOM" id="CLU_026025_3_1_1"/>
<evidence type="ECO:0000256" key="4">
    <source>
        <dbReference type="ARBA" id="ARBA00022737"/>
    </source>
</evidence>
<reference evidence="7 8" key="1">
    <citation type="submission" date="2013-03" db="EMBL/GenBank/DDBJ databases">
        <title>The Genome Sequence of Phialophora europaea CBS 101466.</title>
        <authorList>
            <consortium name="The Broad Institute Genomics Platform"/>
            <person name="Cuomo C."/>
            <person name="de Hoog S."/>
            <person name="Gorbushina A."/>
            <person name="Walker B."/>
            <person name="Young S.K."/>
            <person name="Zeng Q."/>
            <person name="Gargeya S."/>
            <person name="Fitzgerald M."/>
            <person name="Haas B."/>
            <person name="Abouelleil A."/>
            <person name="Allen A.W."/>
            <person name="Alvarado L."/>
            <person name="Arachchi H.M."/>
            <person name="Berlin A.M."/>
            <person name="Chapman S.B."/>
            <person name="Gainer-Dewar J."/>
            <person name="Goldberg J."/>
            <person name="Griggs A."/>
            <person name="Gujja S."/>
            <person name="Hansen M."/>
            <person name="Howarth C."/>
            <person name="Imamovic A."/>
            <person name="Ireland A."/>
            <person name="Larimer J."/>
            <person name="McCowan C."/>
            <person name="Murphy C."/>
            <person name="Pearson M."/>
            <person name="Poon T.W."/>
            <person name="Priest M."/>
            <person name="Roberts A."/>
            <person name="Saif S."/>
            <person name="Shea T."/>
            <person name="Sisk P."/>
            <person name="Sykes S."/>
            <person name="Wortman J."/>
            <person name="Nusbaum C."/>
            <person name="Birren B."/>
        </authorList>
    </citation>
    <scope>NUCLEOTIDE SEQUENCE [LARGE SCALE GENOMIC DNA]</scope>
    <source>
        <strain evidence="7 8">CBS 101466</strain>
    </source>
</reference>
<evidence type="ECO:0000256" key="5">
    <source>
        <dbReference type="ARBA" id="ARBA00023242"/>
    </source>
</evidence>
<dbReference type="GO" id="GO:0034388">
    <property type="term" value="C:Pwp2p-containing subcomplex of 90S preribosome"/>
    <property type="evidence" value="ECO:0007669"/>
    <property type="project" value="TreeGrafter"/>
</dbReference>
<dbReference type="InterPro" id="IPR003107">
    <property type="entry name" value="HAT"/>
</dbReference>
<keyword evidence="5" id="KW-0539">Nucleus</keyword>
<name>W2SBK9_CYPE1</name>
<dbReference type="AlphaFoldDB" id="W2SBK9"/>
<evidence type="ECO:0000259" key="6">
    <source>
        <dbReference type="Pfam" id="PF08640"/>
    </source>
</evidence>
<dbReference type="Pfam" id="PF08640">
    <property type="entry name" value="U3_assoc_6"/>
    <property type="match status" value="1"/>
</dbReference>
<dbReference type="FunCoup" id="W2SBK9">
    <property type="interactions" value="278"/>
</dbReference>
<keyword evidence="3" id="KW-0698">rRNA processing</keyword>
<evidence type="ECO:0000256" key="3">
    <source>
        <dbReference type="ARBA" id="ARBA00022552"/>
    </source>
</evidence>
<protein>
    <recommendedName>
        <fullName evidence="6">U3 small nucleolar RNA-associated protein 6 N-terminal domain-containing protein</fullName>
    </recommendedName>
</protein>
<dbReference type="Gene3D" id="1.25.40.10">
    <property type="entry name" value="Tetratricopeptide repeat domain"/>
    <property type="match status" value="1"/>
</dbReference>
<sequence>MAAASDKARFFLEQSVPELKEFERKKIFSSEEISKIARQRSDFEHKINARGSTPSDYIRYAEFEMNVDSLRKKRVKRLGVKSTAHNGQRRIFFVFDRGTKRHPSDVGLWLQSIEYAKKQQAHKKLSQIFANALRLHPTRPELWIYAAQSAMEDNGDMTEARAYMQRGLRFNKNKKALWLQYLRLEMSYIAKLQTRREILGIGRGGETSDADPVDERQVPALTADDVAPQTQGDDVDAKALENMREAPAQSGAIPIAIFDAAMTQFNNDPHLTQDVLYMLEDYTHVKATARVLYHLRDSLDRLARRSWVRDACEVWTPVVGLQPNSADFPPAFRSSLKSLREAQKKTSQQAELAAWAKRWLQRLLEAEDLDPAIRRVAESVSQSL</sequence>
<feature type="domain" description="U3 small nucleolar RNA-associated protein 6 N-terminal" evidence="6">
    <location>
        <begin position="12"/>
        <end position="86"/>
    </location>
</feature>
<evidence type="ECO:0000313" key="7">
    <source>
        <dbReference type="EMBL" id="ETN45383.1"/>
    </source>
</evidence>
<dbReference type="PANTHER" id="PTHR23271">
    <property type="entry name" value="HEPATOCELLULAR CARCINOMA-ASSOCIATED ANTIGEN 66"/>
    <property type="match status" value="1"/>
</dbReference>
<dbReference type="SUPFAM" id="SSF48452">
    <property type="entry name" value="TPR-like"/>
    <property type="match status" value="1"/>
</dbReference>
<dbReference type="Proteomes" id="UP000030752">
    <property type="component" value="Unassembled WGS sequence"/>
</dbReference>
<dbReference type="STRING" id="1220924.W2SBK9"/>
<organism evidence="7 8">
    <name type="scientific">Cyphellophora europaea (strain CBS 101466)</name>
    <name type="common">Phialophora europaea</name>
    <dbReference type="NCBI Taxonomy" id="1220924"/>
    <lineage>
        <taxon>Eukaryota</taxon>
        <taxon>Fungi</taxon>
        <taxon>Dikarya</taxon>
        <taxon>Ascomycota</taxon>
        <taxon>Pezizomycotina</taxon>
        <taxon>Eurotiomycetes</taxon>
        <taxon>Chaetothyriomycetidae</taxon>
        <taxon>Chaetothyriales</taxon>
        <taxon>Cyphellophoraceae</taxon>
        <taxon>Cyphellophora</taxon>
    </lineage>
</organism>
<keyword evidence="8" id="KW-1185">Reference proteome</keyword>
<dbReference type="PANTHER" id="PTHR23271:SF1">
    <property type="entry name" value="U3 SMALL NUCLEOLAR RNA-ASSOCIATED PROTEIN 6 HOMOLOG"/>
    <property type="match status" value="1"/>
</dbReference>
<dbReference type="InterPro" id="IPR055347">
    <property type="entry name" value="UTP6_N"/>
</dbReference>
<dbReference type="GO" id="GO:0032040">
    <property type="term" value="C:small-subunit processome"/>
    <property type="evidence" value="ECO:0007669"/>
    <property type="project" value="TreeGrafter"/>
</dbReference>
<dbReference type="InterPro" id="IPR013949">
    <property type="entry name" value="Utp6"/>
</dbReference>
<dbReference type="VEuPathDB" id="FungiDB:HMPREF1541_09214"/>
<evidence type="ECO:0000256" key="2">
    <source>
        <dbReference type="ARBA" id="ARBA00010734"/>
    </source>
</evidence>
<dbReference type="eggNOG" id="KOG2396">
    <property type="taxonomic scope" value="Eukaryota"/>
</dbReference>
<accession>W2SBK9</accession>
<dbReference type="InterPro" id="IPR011990">
    <property type="entry name" value="TPR-like_helical_dom_sf"/>
</dbReference>
<dbReference type="EMBL" id="KB822712">
    <property type="protein sequence ID" value="ETN45383.1"/>
    <property type="molecule type" value="Genomic_DNA"/>
</dbReference>
<comment type="subcellular location">
    <subcellularLocation>
        <location evidence="1">Nucleus</location>
        <location evidence="1">Nucleolus</location>
    </subcellularLocation>
</comment>
<dbReference type="OrthoDB" id="28112at2759"/>
<dbReference type="GeneID" id="19976553"/>
<dbReference type="InParanoid" id="W2SBK9"/>